<evidence type="ECO:0000313" key="9">
    <source>
        <dbReference type="Proteomes" id="UP000284916"/>
    </source>
</evidence>
<keyword evidence="7" id="KW-0346">Stress response</keyword>
<dbReference type="SUPFAM" id="SSF54786">
    <property type="entry name" value="YcfA/nrd intein domain"/>
    <property type="match status" value="1"/>
</dbReference>
<evidence type="ECO:0000256" key="1">
    <source>
        <dbReference type="ARBA" id="ARBA00006620"/>
    </source>
</evidence>
<evidence type="ECO:0000256" key="6">
    <source>
        <dbReference type="ARBA" id="ARBA00022884"/>
    </source>
</evidence>
<reference evidence="8 9" key="1">
    <citation type="submission" date="2018-08" db="EMBL/GenBank/DDBJ databases">
        <title>A genome reference for cultivated species of the human gut microbiota.</title>
        <authorList>
            <person name="Zou Y."/>
            <person name="Xue W."/>
            <person name="Luo G."/>
        </authorList>
    </citation>
    <scope>NUCLEOTIDE SEQUENCE [LARGE SCALE GENOMIC DNA]</scope>
    <source>
        <strain evidence="8 9">AF39-11</strain>
    </source>
</reference>
<proteinExistence type="inferred from homology"/>
<dbReference type="AlphaFoldDB" id="A0A415J3M9"/>
<dbReference type="Gene3D" id="3.30.920.30">
    <property type="entry name" value="Hypothetical protein"/>
    <property type="match status" value="1"/>
</dbReference>
<dbReference type="GO" id="GO:0004519">
    <property type="term" value="F:endonuclease activity"/>
    <property type="evidence" value="ECO:0007669"/>
    <property type="project" value="UniProtKB-KW"/>
</dbReference>
<dbReference type="InterPro" id="IPR038570">
    <property type="entry name" value="HicA_sf"/>
</dbReference>
<dbReference type="InterPro" id="IPR012933">
    <property type="entry name" value="HicA_mRNA_interferase"/>
</dbReference>
<evidence type="ECO:0000256" key="2">
    <source>
        <dbReference type="ARBA" id="ARBA00022649"/>
    </source>
</evidence>
<organism evidence="8 9">
    <name type="scientific">Phocaeicola plebeius</name>
    <dbReference type="NCBI Taxonomy" id="310297"/>
    <lineage>
        <taxon>Bacteria</taxon>
        <taxon>Pseudomonadati</taxon>
        <taxon>Bacteroidota</taxon>
        <taxon>Bacteroidia</taxon>
        <taxon>Bacteroidales</taxon>
        <taxon>Bacteroidaceae</taxon>
        <taxon>Phocaeicola</taxon>
    </lineage>
</organism>
<keyword evidence="2" id="KW-1277">Toxin-antitoxin system</keyword>
<name>A0A415J3M9_9BACT</name>
<evidence type="ECO:0000256" key="7">
    <source>
        <dbReference type="ARBA" id="ARBA00023016"/>
    </source>
</evidence>
<keyword evidence="4" id="KW-0255">Endonuclease</keyword>
<dbReference type="GO" id="GO:0016787">
    <property type="term" value="F:hydrolase activity"/>
    <property type="evidence" value="ECO:0007669"/>
    <property type="project" value="UniProtKB-KW"/>
</dbReference>
<evidence type="ECO:0000256" key="3">
    <source>
        <dbReference type="ARBA" id="ARBA00022722"/>
    </source>
</evidence>
<dbReference type="Proteomes" id="UP000284916">
    <property type="component" value="Unassembled WGS sequence"/>
</dbReference>
<dbReference type="RefSeq" id="WP_072543060.1">
    <property type="nucleotide sequence ID" value="NZ_DXPL01000060.1"/>
</dbReference>
<dbReference type="EMBL" id="QROI01000013">
    <property type="protein sequence ID" value="RHL14587.1"/>
    <property type="molecule type" value="Genomic_DNA"/>
</dbReference>
<comment type="caution">
    <text evidence="8">The sequence shown here is derived from an EMBL/GenBank/DDBJ whole genome shotgun (WGS) entry which is preliminary data.</text>
</comment>
<dbReference type="GO" id="GO:0003729">
    <property type="term" value="F:mRNA binding"/>
    <property type="evidence" value="ECO:0007669"/>
    <property type="project" value="InterPro"/>
</dbReference>
<gene>
    <name evidence="8" type="ORF">DW035_10040</name>
</gene>
<sequence>MIKSSEFHRQLIKRGKRRGWHWVQGEGDGSHRIYEDKNGIRYPVPYHGSKEIGEGLRKKIIKDMELE</sequence>
<accession>A0A415J3M9</accession>
<dbReference type="Pfam" id="PF07927">
    <property type="entry name" value="HicA_toxin"/>
    <property type="match status" value="1"/>
</dbReference>
<evidence type="ECO:0000256" key="5">
    <source>
        <dbReference type="ARBA" id="ARBA00022801"/>
    </source>
</evidence>
<protein>
    <submittedName>
        <fullName evidence="8">Addiction module toxin, HicA family</fullName>
    </submittedName>
</protein>
<keyword evidence="3" id="KW-0540">Nuclease</keyword>
<evidence type="ECO:0000313" key="8">
    <source>
        <dbReference type="EMBL" id="RHL14587.1"/>
    </source>
</evidence>
<keyword evidence="5" id="KW-0378">Hydrolase</keyword>
<evidence type="ECO:0000256" key="4">
    <source>
        <dbReference type="ARBA" id="ARBA00022759"/>
    </source>
</evidence>
<comment type="similarity">
    <text evidence="1">Belongs to the HicA mRNA interferase family.</text>
</comment>
<keyword evidence="6" id="KW-0694">RNA-binding</keyword>